<keyword evidence="2" id="KW-1003">Cell membrane</keyword>
<evidence type="ECO:0000313" key="8">
    <source>
        <dbReference type="Proteomes" id="UP001156102"/>
    </source>
</evidence>
<gene>
    <name evidence="7" type="ORF">NK662_19550</name>
</gene>
<dbReference type="InterPro" id="IPR001123">
    <property type="entry name" value="LeuE-type"/>
</dbReference>
<feature type="transmembrane region" description="Helical" evidence="6">
    <location>
        <begin position="6"/>
        <end position="27"/>
    </location>
</feature>
<feature type="transmembrane region" description="Helical" evidence="6">
    <location>
        <begin position="39"/>
        <end position="67"/>
    </location>
</feature>
<dbReference type="AlphaFoldDB" id="A0AA41X898"/>
<organism evidence="7 8">
    <name type="scientific">Ectobacillus ponti</name>
    <dbReference type="NCBI Taxonomy" id="2961894"/>
    <lineage>
        <taxon>Bacteria</taxon>
        <taxon>Bacillati</taxon>
        <taxon>Bacillota</taxon>
        <taxon>Bacilli</taxon>
        <taxon>Bacillales</taxon>
        <taxon>Bacillaceae</taxon>
        <taxon>Ectobacillus</taxon>
    </lineage>
</organism>
<comment type="subcellular location">
    <subcellularLocation>
        <location evidence="1">Cell membrane</location>
        <topology evidence="1">Multi-pass membrane protein</topology>
    </subcellularLocation>
</comment>
<proteinExistence type="predicted"/>
<dbReference type="PANTHER" id="PTHR30086">
    <property type="entry name" value="ARGININE EXPORTER PROTEIN ARGO"/>
    <property type="match status" value="1"/>
</dbReference>
<dbReference type="EMBL" id="JANCLT010000014">
    <property type="protein sequence ID" value="MCP8970716.1"/>
    <property type="molecule type" value="Genomic_DNA"/>
</dbReference>
<evidence type="ECO:0000256" key="2">
    <source>
        <dbReference type="ARBA" id="ARBA00022475"/>
    </source>
</evidence>
<keyword evidence="5 6" id="KW-0472">Membrane</keyword>
<sequence length="205" mass="22177">MFAAIAHGFVLAFGLILPLGAQNVFVFHQGAGQPRFRRALPVIITAGLCDTCLILLAVLGVSVLILTLQWLKLLLFTIGLFFLLYMGWSVWRSAPASLSGKQEPLGPRKQIAFAMSVSLLNPHAILDTVGVIGTSSLAYTGGEKALFTLACICVSWLWFFGLALGGRVLGARDTTGKWIVLLNKLSACIIWGVAVYIALQLLREF</sequence>
<evidence type="ECO:0000256" key="5">
    <source>
        <dbReference type="ARBA" id="ARBA00023136"/>
    </source>
</evidence>
<evidence type="ECO:0000256" key="1">
    <source>
        <dbReference type="ARBA" id="ARBA00004651"/>
    </source>
</evidence>
<feature type="transmembrane region" description="Helical" evidence="6">
    <location>
        <begin position="145"/>
        <end position="166"/>
    </location>
</feature>
<evidence type="ECO:0000313" key="7">
    <source>
        <dbReference type="EMBL" id="MCP8970716.1"/>
    </source>
</evidence>
<dbReference type="Proteomes" id="UP001156102">
    <property type="component" value="Unassembled WGS sequence"/>
</dbReference>
<dbReference type="GO" id="GO:0015171">
    <property type="term" value="F:amino acid transmembrane transporter activity"/>
    <property type="evidence" value="ECO:0007669"/>
    <property type="project" value="TreeGrafter"/>
</dbReference>
<keyword evidence="4 6" id="KW-1133">Transmembrane helix</keyword>
<accession>A0AA41X898</accession>
<comment type="caution">
    <text evidence="7">The sequence shown here is derived from an EMBL/GenBank/DDBJ whole genome shotgun (WGS) entry which is preliminary data.</text>
</comment>
<dbReference type="RefSeq" id="WP_254760643.1">
    <property type="nucleotide sequence ID" value="NZ_JANCLT010000014.1"/>
</dbReference>
<feature type="transmembrane region" description="Helical" evidence="6">
    <location>
        <begin position="178"/>
        <end position="199"/>
    </location>
</feature>
<keyword evidence="3 6" id="KW-0812">Transmembrane</keyword>
<dbReference type="Pfam" id="PF01810">
    <property type="entry name" value="LysE"/>
    <property type="match status" value="1"/>
</dbReference>
<dbReference type="GO" id="GO:0005886">
    <property type="term" value="C:plasma membrane"/>
    <property type="evidence" value="ECO:0007669"/>
    <property type="project" value="UniProtKB-SubCell"/>
</dbReference>
<evidence type="ECO:0000256" key="4">
    <source>
        <dbReference type="ARBA" id="ARBA00022989"/>
    </source>
</evidence>
<evidence type="ECO:0000256" key="3">
    <source>
        <dbReference type="ARBA" id="ARBA00022692"/>
    </source>
</evidence>
<name>A0AA41X898_9BACI</name>
<evidence type="ECO:0000256" key="6">
    <source>
        <dbReference type="SAM" id="Phobius"/>
    </source>
</evidence>
<reference evidence="7" key="1">
    <citation type="submission" date="2022-07" db="EMBL/GenBank/DDBJ databases">
        <authorList>
            <person name="Li W.-J."/>
            <person name="Deng Q.-Q."/>
        </authorList>
    </citation>
    <scope>NUCLEOTIDE SEQUENCE</scope>
    <source>
        <strain evidence="7">SYSU M60031</strain>
    </source>
</reference>
<protein>
    <submittedName>
        <fullName evidence="7">LysE/ArgO family amino acid transporter</fullName>
    </submittedName>
</protein>
<dbReference type="PANTHER" id="PTHR30086:SF20">
    <property type="entry name" value="ARGININE EXPORTER PROTEIN ARGO-RELATED"/>
    <property type="match status" value="1"/>
</dbReference>
<keyword evidence="8" id="KW-1185">Reference proteome</keyword>
<feature type="transmembrane region" description="Helical" evidence="6">
    <location>
        <begin position="73"/>
        <end position="91"/>
    </location>
</feature>